<feature type="domain" description="JmjC" evidence="1">
    <location>
        <begin position="3"/>
        <end position="135"/>
    </location>
</feature>
<dbReference type="PANTHER" id="PTHR12461">
    <property type="entry name" value="HYPOXIA-INDUCIBLE FACTOR 1 ALPHA INHIBITOR-RELATED"/>
    <property type="match status" value="1"/>
</dbReference>
<gene>
    <name evidence="2" type="ORF">FA14DRAFT_186781</name>
</gene>
<dbReference type="InParanoid" id="A0A316VLY5"/>
<name>A0A316VLY5_9BASI</name>
<protein>
    <submittedName>
        <fullName evidence="2">Clavaminate synthase-like protein</fullName>
    </submittedName>
</protein>
<dbReference type="Pfam" id="PF13621">
    <property type="entry name" value="Cupin_8"/>
    <property type="match status" value="1"/>
</dbReference>
<reference evidence="2 3" key="1">
    <citation type="journal article" date="2018" name="Mol. Biol. Evol.">
        <title>Broad Genomic Sampling Reveals a Smut Pathogenic Ancestry of the Fungal Clade Ustilaginomycotina.</title>
        <authorList>
            <person name="Kijpornyongpan T."/>
            <person name="Mondo S.J."/>
            <person name="Barry K."/>
            <person name="Sandor L."/>
            <person name="Lee J."/>
            <person name="Lipzen A."/>
            <person name="Pangilinan J."/>
            <person name="LaButti K."/>
            <person name="Hainaut M."/>
            <person name="Henrissat B."/>
            <person name="Grigoriev I.V."/>
            <person name="Spatafora J.W."/>
            <person name="Aime M.C."/>
        </authorList>
    </citation>
    <scope>NUCLEOTIDE SEQUENCE [LARGE SCALE GENOMIC DNA]</scope>
    <source>
        <strain evidence="2 3">MCA 3882</strain>
    </source>
</reference>
<organism evidence="2 3">
    <name type="scientific">Meira miltonrushii</name>
    <dbReference type="NCBI Taxonomy" id="1280837"/>
    <lineage>
        <taxon>Eukaryota</taxon>
        <taxon>Fungi</taxon>
        <taxon>Dikarya</taxon>
        <taxon>Basidiomycota</taxon>
        <taxon>Ustilaginomycotina</taxon>
        <taxon>Exobasidiomycetes</taxon>
        <taxon>Exobasidiales</taxon>
        <taxon>Brachybasidiaceae</taxon>
        <taxon>Meira</taxon>
    </lineage>
</organism>
<evidence type="ECO:0000259" key="1">
    <source>
        <dbReference type="PROSITE" id="PS51184"/>
    </source>
</evidence>
<dbReference type="AlphaFoldDB" id="A0A316VLY5"/>
<evidence type="ECO:0000313" key="2">
    <source>
        <dbReference type="EMBL" id="PWN36575.1"/>
    </source>
</evidence>
<proteinExistence type="predicted"/>
<dbReference type="PROSITE" id="PS51184">
    <property type="entry name" value="JMJC"/>
    <property type="match status" value="1"/>
</dbReference>
<dbReference type="InterPro" id="IPR003347">
    <property type="entry name" value="JmjC_dom"/>
</dbReference>
<dbReference type="RefSeq" id="XP_025356877.1">
    <property type="nucleotide sequence ID" value="XM_025501534.1"/>
</dbReference>
<keyword evidence="3" id="KW-1185">Reference proteome</keyword>
<dbReference type="PANTHER" id="PTHR12461:SF94">
    <property type="entry name" value="JMJC DOMAIN-CONTAINING PROTEIN"/>
    <property type="match status" value="1"/>
</dbReference>
<accession>A0A316VLY5</accession>
<dbReference type="SUPFAM" id="SSF51197">
    <property type="entry name" value="Clavaminate synthase-like"/>
    <property type="match status" value="1"/>
</dbReference>
<dbReference type="InterPro" id="IPR041667">
    <property type="entry name" value="Cupin_8"/>
</dbReference>
<dbReference type="Gene3D" id="2.60.120.650">
    <property type="entry name" value="Cupin"/>
    <property type="match status" value="1"/>
</dbReference>
<dbReference type="Proteomes" id="UP000245771">
    <property type="component" value="Unassembled WGS sequence"/>
</dbReference>
<dbReference type="OrthoDB" id="47172at2759"/>
<dbReference type="EMBL" id="KZ819602">
    <property type="protein sequence ID" value="PWN36575.1"/>
    <property type="molecule type" value="Genomic_DNA"/>
</dbReference>
<dbReference type="GeneID" id="37023315"/>
<evidence type="ECO:0000313" key="3">
    <source>
        <dbReference type="Proteomes" id="UP000245771"/>
    </source>
</evidence>
<sequence length="135" mass="15045">MGGGAPSYYPSYEPPIDAEDGSESVLINAWLGRALTVSPPHRDPYYNFYTQIVGSKIVWIAPPEPEVVEAMNIGESITSSVEVFTKSQQSLAFERNVRPWAMFAILQPGDVLIMPPGWFHAFKALTKSFSVSMWF</sequence>